<gene>
    <name evidence="1" type="ORF">H9948_06940</name>
</gene>
<evidence type="ECO:0000313" key="1">
    <source>
        <dbReference type="EMBL" id="HJA90511.1"/>
    </source>
</evidence>
<dbReference type="AlphaFoldDB" id="A0A9D2KYX3"/>
<organism evidence="1 2">
    <name type="scientific">Candidatus Jeotgalibaca merdavium</name>
    <dbReference type="NCBI Taxonomy" id="2838627"/>
    <lineage>
        <taxon>Bacteria</taxon>
        <taxon>Bacillati</taxon>
        <taxon>Bacillota</taxon>
        <taxon>Bacilli</taxon>
        <taxon>Lactobacillales</taxon>
        <taxon>Carnobacteriaceae</taxon>
        <taxon>Jeotgalibaca</taxon>
    </lineage>
</organism>
<comment type="caution">
    <text evidence="1">The sequence shown here is derived from an EMBL/GenBank/DDBJ whole genome shotgun (WGS) entry which is preliminary data.</text>
</comment>
<evidence type="ECO:0000313" key="2">
    <source>
        <dbReference type="Proteomes" id="UP000886856"/>
    </source>
</evidence>
<accession>A0A9D2KYX3</accession>
<proteinExistence type="predicted"/>
<reference evidence="1" key="1">
    <citation type="journal article" date="2021" name="PeerJ">
        <title>Extensive microbial diversity within the chicken gut microbiome revealed by metagenomics and culture.</title>
        <authorList>
            <person name="Gilroy R."/>
            <person name="Ravi A."/>
            <person name="Getino M."/>
            <person name="Pursley I."/>
            <person name="Horton D.L."/>
            <person name="Alikhan N.F."/>
            <person name="Baker D."/>
            <person name="Gharbi K."/>
            <person name="Hall N."/>
            <person name="Watson M."/>
            <person name="Adriaenssens E.M."/>
            <person name="Foster-Nyarko E."/>
            <person name="Jarju S."/>
            <person name="Secka A."/>
            <person name="Antonio M."/>
            <person name="Oren A."/>
            <person name="Chaudhuri R.R."/>
            <person name="La Ragione R."/>
            <person name="Hildebrand F."/>
            <person name="Pallen M.J."/>
        </authorList>
    </citation>
    <scope>NUCLEOTIDE SEQUENCE</scope>
    <source>
        <strain evidence="1">CHK171-505</strain>
    </source>
</reference>
<protein>
    <submittedName>
        <fullName evidence="1">Uncharacterized protein</fullName>
    </submittedName>
</protein>
<reference evidence="1" key="2">
    <citation type="submission" date="2021-04" db="EMBL/GenBank/DDBJ databases">
        <authorList>
            <person name="Gilroy R."/>
        </authorList>
    </citation>
    <scope>NUCLEOTIDE SEQUENCE</scope>
    <source>
        <strain evidence="1">CHK171-505</strain>
    </source>
</reference>
<name>A0A9D2KYX3_9LACT</name>
<dbReference type="Proteomes" id="UP000886856">
    <property type="component" value="Unassembled WGS sequence"/>
</dbReference>
<dbReference type="EMBL" id="DWYW01000159">
    <property type="protein sequence ID" value="HJA90511.1"/>
    <property type="molecule type" value="Genomic_DNA"/>
</dbReference>
<sequence length="50" mass="5993">MEFFLDLLKDVFRGAVRAISTYVFHKFLFKNEKTTRRRSKQKGGSHKNKM</sequence>